<name>A0A0M3RB18_9BACI</name>
<dbReference type="Proteomes" id="UP000067625">
    <property type="component" value="Chromosome"/>
</dbReference>
<organism evidence="4 5">
    <name type="scientific">Bacillus gobiensis</name>
    <dbReference type="NCBI Taxonomy" id="1441095"/>
    <lineage>
        <taxon>Bacteria</taxon>
        <taxon>Bacillati</taxon>
        <taxon>Bacillota</taxon>
        <taxon>Bacilli</taxon>
        <taxon>Bacillales</taxon>
        <taxon>Bacillaceae</taxon>
        <taxon>Bacillus</taxon>
    </lineage>
</organism>
<feature type="compositionally biased region" description="Basic residues" evidence="1">
    <location>
        <begin position="1"/>
        <end position="10"/>
    </location>
</feature>
<dbReference type="Gene3D" id="3.30.70.1070">
    <property type="entry name" value="Sporulation related repeat"/>
    <property type="match status" value="1"/>
</dbReference>
<feature type="compositionally biased region" description="Polar residues" evidence="1">
    <location>
        <begin position="135"/>
        <end position="150"/>
    </location>
</feature>
<feature type="compositionally biased region" description="Acidic residues" evidence="1">
    <location>
        <begin position="64"/>
        <end position="76"/>
    </location>
</feature>
<feature type="region of interest" description="Disordered" evidence="1">
    <location>
        <begin position="1"/>
        <end position="100"/>
    </location>
</feature>
<dbReference type="Pfam" id="PF05036">
    <property type="entry name" value="SPOR"/>
    <property type="match status" value="1"/>
</dbReference>
<dbReference type="GO" id="GO:0042834">
    <property type="term" value="F:peptidoglycan binding"/>
    <property type="evidence" value="ECO:0007669"/>
    <property type="project" value="InterPro"/>
</dbReference>
<keyword evidence="2" id="KW-0812">Transmembrane</keyword>
<proteinExistence type="predicted"/>
<sequence>MRKRNKKKGLKVTINGQEETVYGEESKEKAEAEANDQVTFSNWEEKRKAEMETSAAKDEKKEDEFEWVLPEEEEANDDPKVVSPYQKKKASGKSPHNKKNKLFNSSIKRVTTTVIFAVLIGSGLGIFALSLSTDGGSPSTSASTEPSNNDSKGDETTETDKAGSAAESSGDGNLSTFAVQAGLYSSEEGANSVVDKLISEGYAAATLAKDEGYFVIAGIAEDKELTAALSQTLVDNGTEAWGGKELSFSIDAAISDSFKKACELSATAITGAQVPENEISALEEAVTSISGEESAGLKEGILKSLEYLKQPSAESGWKSQQALLDQLKNLSS</sequence>
<dbReference type="SUPFAM" id="SSF110997">
    <property type="entry name" value="Sporulation related repeat"/>
    <property type="match status" value="1"/>
</dbReference>
<feature type="domain" description="SPOR" evidence="3">
    <location>
        <begin position="171"/>
        <end position="245"/>
    </location>
</feature>
<feature type="compositionally biased region" description="Basic and acidic residues" evidence="1">
    <location>
        <begin position="151"/>
        <end position="161"/>
    </location>
</feature>
<feature type="region of interest" description="Disordered" evidence="1">
    <location>
        <begin position="135"/>
        <end position="170"/>
    </location>
</feature>
<dbReference type="STRING" id="1441095.AM592_09760"/>
<dbReference type="InterPro" id="IPR036680">
    <property type="entry name" value="SPOR-like_sf"/>
</dbReference>
<keyword evidence="2" id="KW-0472">Membrane</keyword>
<reference evidence="5" key="1">
    <citation type="submission" date="2015-08" db="EMBL/GenBank/DDBJ databases">
        <title>Genome sequencing project for genomic taxonomy and phylogenomics of Bacillus-like bacteria.</title>
        <authorList>
            <person name="Liu B."/>
            <person name="Wang J."/>
            <person name="Zhu Y."/>
            <person name="Liu G."/>
            <person name="Chen Q."/>
            <person name="Chen Z."/>
            <person name="Lan J."/>
            <person name="Che J."/>
            <person name="Ge C."/>
            <person name="Shi H."/>
            <person name="Pan Z."/>
            <person name="Liu X."/>
        </authorList>
    </citation>
    <scope>NUCLEOTIDE SEQUENCE [LARGE SCALE GENOMIC DNA]</scope>
    <source>
        <strain evidence="5">FJAT-4402</strain>
    </source>
</reference>
<dbReference type="PROSITE" id="PS51724">
    <property type="entry name" value="SPOR"/>
    <property type="match status" value="1"/>
</dbReference>
<keyword evidence="5" id="KW-1185">Reference proteome</keyword>
<dbReference type="PATRIC" id="fig|1441095.3.peg.2145"/>
<feature type="compositionally biased region" description="Basic residues" evidence="1">
    <location>
        <begin position="86"/>
        <end position="100"/>
    </location>
</feature>
<dbReference type="InterPro" id="IPR007730">
    <property type="entry name" value="SPOR-like_dom"/>
</dbReference>
<evidence type="ECO:0000313" key="4">
    <source>
        <dbReference type="EMBL" id="ALC84186.1"/>
    </source>
</evidence>
<evidence type="ECO:0000259" key="3">
    <source>
        <dbReference type="PROSITE" id="PS51724"/>
    </source>
</evidence>
<dbReference type="RefSeq" id="WP_225970351.1">
    <property type="nucleotide sequence ID" value="NZ_CP012600.1"/>
</dbReference>
<accession>A0A0M3RB18</accession>
<feature type="transmembrane region" description="Helical" evidence="2">
    <location>
        <begin position="110"/>
        <end position="131"/>
    </location>
</feature>
<evidence type="ECO:0000313" key="5">
    <source>
        <dbReference type="Proteomes" id="UP000067625"/>
    </source>
</evidence>
<reference evidence="4 5" key="2">
    <citation type="journal article" date="2016" name="Int. J. Syst. Evol. Microbiol.">
        <title>Bacillus gobiensis sp. nov., isolated from a soil sample.</title>
        <authorList>
            <person name="Liu B."/>
            <person name="Liu G.H."/>
            <person name="Cetin S."/>
            <person name="Schumann P."/>
            <person name="Pan Z.Z."/>
            <person name="Chen Q.Q."/>
        </authorList>
    </citation>
    <scope>NUCLEOTIDE SEQUENCE [LARGE SCALE GENOMIC DNA]</scope>
    <source>
        <strain evidence="4 5">FJAT-4402</strain>
    </source>
</reference>
<keyword evidence="2" id="KW-1133">Transmembrane helix</keyword>
<feature type="compositionally biased region" description="Basic and acidic residues" evidence="1">
    <location>
        <begin position="43"/>
        <end position="63"/>
    </location>
</feature>
<protein>
    <recommendedName>
        <fullName evidence="3">SPOR domain-containing protein</fullName>
    </recommendedName>
</protein>
<evidence type="ECO:0000256" key="1">
    <source>
        <dbReference type="SAM" id="MobiDB-lite"/>
    </source>
</evidence>
<gene>
    <name evidence="4" type="ORF">AM592_09760</name>
</gene>
<dbReference type="EMBL" id="CP012600">
    <property type="protein sequence ID" value="ALC84186.1"/>
    <property type="molecule type" value="Genomic_DNA"/>
</dbReference>
<evidence type="ECO:0000256" key="2">
    <source>
        <dbReference type="SAM" id="Phobius"/>
    </source>
</evidence>
<dbReference type="AlphaFoldDB" id="A0A0M3RB18"/>